<accession>A0ABT9P6U6</accession>
<dbReference type="Pfam" id="PF07366">
    <property type="entry name" value="SnoaL"/>
    <property type="match status" value="1"/>
</dbReference>
<dbReference type="PANTHER" id="PTHR38436">
    <property type="entry name" value="POLYKETIDE CYCLASE SNOAL-LIKE DOMAIN"/>
    <property type="match status" value="1"/>
</dbReference>
<protein>
    <submittedName>
        <fullName evidence="1">Ester cyclase</fullName>
    </submittedName>
</protein>
<dbReference type="PANTHER" id="PTHR38436:SF1">
    <property type="entry name" value="ESTER CYCLASE"/>
    <property type="match status" value="1"/>
</dbReference>
<evidence type="ECO:0000313" key="1">
    <source>
        <dbReference type="EMBL" id="MDP9828427.1"/>
    </source>
</evidence>
<dbReference type="EMBL" id="JAUSQZ010000001">
    <property type="protein sequence ID" value="MDP9828427.1"/>
    <property type="molecule type" value="Genomic_DNA"/>
</dbReference>
<comment type="caution">
    <text evidence="1">The sequence shown here is derived from an EMBL/GenBank/DDBJ whole genome shotgun (WGS) entry which is preliminary data.</text>
</comment>
<dbReference type="SUPFAM" id="SSF54427">
    <property type="entry name" value="NTF2-like"/>
    <property type="match status" value="1"/>
</dbReference>
<evidence type="ECO:0000313" key="2">
    <source>
        <dbReference type="Proteomes" id="UP001235712"/>
    </source>
</evidence>
<name>A0ABT9P6U6_9ACTN</name>
<dbReference type="Proteomes" id="UP001235712">
    <property type="component" value="Unassembled WGS sequence"/>
</dbReference>
<dbReference type="InterPro" id="IPR032710">
    <property type="entry name" value="NTF2-like_dom_sf"/>
</dbReference>
<gene>
    <name evidence="1" type="ORF">J2S57_004176</name>
</gene>
<dbReference type="Gene3D" id="3.10.450.50">
    <property type="match status" value="1"/>
</dbReference>
<dbReference type="RefSeq" id="WP_307245596.1">
    <property type="nucleotide sequence ID" value="NZ_JAUSQZ010000001.1"/>
</dbReference>
<organism evidence="1 2">
    <name type="scientific">Kineosporia succinea</name>
    <dbReference type="NCBI Taxonomy" id="84632"/>
    <lineage>
        <taxon>Bacteria</taxon>
        <taxon>Bacillati</taxon>
        <taxon>Actinomycetota</taxon>
        <taxon>Actinomycetes</taxon>
        <taxon>Kineosporiales</taxon>
        <taxon>Kineosporiaceae</taxon>
        <taxon>Kineosporia</taxon>
    </lineage>
</organism>
<sequence>MPVADAGQLTPEQITALPEVVQIAIGVGRAFGSLDQVLAHRYIAADFVDHEASPGVGGGPEGYLATARYMHSAFSQASWTPEDLFFADDKFTVRVTFSGVHTGDFLGVAPTGREVRVQHLHVYRVSAGKVVEHWGARDELTLLRQIGAFSPSHPDPAAAAASLVS</sequence>
<dbReference type="InterPro" id="IPR009959">
    <property type="entry name" value="Cyclase_SnoaL-like"/>
</dbReference>
<keyword evidence="2" id="KW-1185">Reference proteome</keyword>
<reference evidence="1 2" key="1">
    <citation type="submission" date="2023-07" db="EMBL/GenBank/DDBJ databases">
        <title>Sequencing the genomes of 1000 actinobacteria strains.</title>
        <authorList>
            <person name="Klenk H.-P."/>
        </authorList>
    </citation>
    <scope>NUCLEOTIDE SEQUENCE [LARGE SCALE GENOMIC DNA]</scope>
    <source>
        <strain evidence="1 2">DSM 44388</strain>
    </source>
</reference>
<proteinExistence type="predicted"/>